<reference evidence="9" key="1">
    <citation type="journal article" date="2021" name="Nat. Commun.">
        <title>Genetic determinants of endophytism in the Arabidopsis root mycobiome.</title>
        <authorList>
            <person name="Mesny F."/>
            <person name="Miyauchi S."/>
            <person name="Thiergart T."/>
            <person name="Pickel B."/>
            <person name="Atanasova L."/>
            <person name="Karlsson M."/>
            <person name="Huettel B."/>
            <person name="Barry K.W."/>
            <person name="Haridas S."/>
            <person name="Chen C."/>
            <person name="Bauer D."/>
            <person name="Andreopoulos W."/>
            <person name="Pangilinan J."/>
            <person name="LaButti K."/>
            <person name="Riley R."/>
            <person name="Lipzen A."/>
            <person name="Clum A."/>
            <person name="Drula E."/>
            <person name="Henrissat B."/>
            <person name="Kohler A."/>
            <person name="Grigoriev I.V."/>
            <person name="Martin F.M."/>
            <person name="Hacquard S."/>
        </authorList>
    </citation>
    <scope>NUCLEOTIDE SEQUENCE</scope>
    <source>
        <strain evidence="9">MPI-CAGE-CH-0243</strain>
    </source>
</reference>
<dbReference type="InterPro" id="IPR052337">
    <property type="entry name" value="SAT4-like"/>
</dbReference>
<dbReference type="Proteomes" id="UP000700596">
    <property type="component" value="Unassembled WGS sequence"/>
</dbReference>
<dbReference type="GO" id="GO:0016020">
    <property type="term" value="C:membrane"/>
    <property type="evidence" value="ECO:0007669"/>
    <property type="project" value="UniProtKB-SubCell"/>
</dbReference>
<evidence type="ECO:0000256" key="4">
    <source>
        <dbReference type="ARBA" id="ARBA00023136"/>
    </source>
</evidence>
<evidence type="ECO:0000256" key="3">
    <source>
        <dbReference type="ARBA" id="ARBA00022989"/>
    </source>
</evidence>
<comment type="caution">
    <text evidence="9">The sequence shown here is derived from an EMBL/GenBank/DDBJ whole genome shotgun (WGS) entry which is preliminary data.</text>
</comment>
<evidence type="ECO:0000313" key="10">
    <source>
        <dbReference type="Proteomes" id="UP000700596"/>
    </source>
</evidence>
<feature type="transmembrane region" description="Helical" evidence="7">
    <location>
        <begin position="236"/>
        <end position="259"/>
    </location>
</feature>
<keyword evidence="2 7" id="KW-0812">Transmembrane</keyword>
<sequence>MSMTFERVSVLMWSLTAFATLLTIGRYAIRWKVRHRFYADDYAHLHALVWLYANTALIELMFPSATLVLLGPKNRPPPPAAVMTFRKLQTAMNSSFYISQWSVKFAFLLFYCELFWISDRFRKGWWVTTTYVFLTFWVVFAGILTQCGSALDLYNPVKCNQLKDHQYNTRIYITFMNLSSDLTVMILPLFMLPQLRIELSQKIGMAFIFMVCFVTIGLEILRIVQSITPGLMANHVMYGILTANFTVIISCIPTYRSLFGVRRTMKESKYAYWGRDSGASRSKANSDRSEHGLYGSQLTRELASKDEISEAKVSHRSSDSFDVSLVPMPARVATGSGV</sequence>
<keyword evidence="10" id="KW-1185">Reference proteome</keyword>
<feature type="region of interest" description="Disordered" evidence="6">
    <location>
        <begin position="276"/>
        <end position="296"/>
    </location>
</feature>
<feature type="transmembrane region" description="Helical" evidence="7">
    <location>
        <begin position="96"/>
        <end position="117"/>
    </location>
</feature>
<keyword evidence="3 7" id="KW-1133">Transmembrane helix</keyword>
<dbReference type="AlphaFoldDB" id="A0A9P9CYT3"/>
<evidence type="ECO:0000256" key="5">
    <source>
        <dbReference type="ARBA" id="ARBA00038359"/>
    </source>
</evidence>
<protein>
    <recommendedName>
        <fullName evidence="8">Rhodopsin domain-containing protein</fullName>
    </recommendedName>
</protein>
<gene>
    <name evidence="9" type="ORF">B0J11DRAFT_586585</name>
</gene>
<feature type="domain" description="Rhodopsin" evidence="8">
    <location>
        <begin position="26"/>
        <end position="259"/>
    </location>
</feature>
<dbReference type="EMBL" id="JAGMWT010000032">
    <property type="protein sequence ID" value="KAH7109479.1"/>
    <property type="molecule type" value="Genomic_DNA"/>
</dbReference>
<feature type="transmembrane region" description="Helical" evidence="7">
    <location>
        <begin position="203"/>
        <end position="224"/>
    </location>
</feature>
<keyword evidence="4 7" id="KW-0472">Membrane</keyword>
<comment type="subcellular location">
    <subcellularLocation>
        <location evidence="1">Membrane</location>
        <topology evidence="1">Multi-pass membrane protein</topology>
    </subcellularLocation>
</comment>
<evidence type="ECO:0000259" key="8">
    <source>
        <dbReference type="Pfam" id="PF20684"/>
    </source>
</evidence>
<evidence type="ECO:0000256" key="7">
    <source>
        <dbReference type="SAM" id="Phobius"/>
    </source>
</evidence>
<evidence type="ECO:0000313" key="9">
    <source>
        <dbReference type="EMBL" id="KAH7109479.1"/>
    </source>
</evidence>
<dbReference type="Pfam" id="PF20684">
    <property type="entry name" value="Fung_rhodopsin"/>
    <property type="match status" value="1"/>
</dbReference>
<comment type="similarity">
    <text evidence="5">Belongs to the SAT4 family.</text>
</comment>
<feature type="transmembrane region" description="Helical" evidence="7">
    <location>
        <begin position="129"/>
        <end position="151"/>
    </location>
</feature>
<proteinExistence type="inferred from homology"/>
<feature type="transmembrane region" description="Helical" evidence="7">
    <location>
        <begin position="49"/>
        <end position="70"/>
    </location>
</feature>
<dbReference type="PANTHER" id="PTHR33048:SF162">
    <property type="entry name" value="SATRATOXIN BIOSYNTHESIS SC1 CLUSTER PROTEIN 4"/>
    <property type="match status" value="1"/>
</dbReference>
<name>A0A9P9CYT3_9PLEO</name>
<evidence type="ECO:0000256" key="2">
    <source>
        <dbReference type="ARBA" id="ARBA00022692"/>
    </source>
</evidence>
<dbReference type="InterPro" id="IPR049326">
    <property type="entry name" value="Rhodopsin_dom_fungi"/>
</dbReference>
<evidence type="ECO:0000256" key="6">
    <source>
        <dbReference type="SAM" id="MobiDB-lite"/>
    </source>
</evidence>
<feature type="transmembrane region" description="Helical" evidence="7">
    <location>
        <begin position="171"/>
        <end position="191"/>
    </location>
</feature>
<accession>A0A9P9CYT3</accession>
<organism evidence="9 10">
    <name type="scientific">Dendryphion nanum</name>
    <dbReference type="NCBI Taxonomy" id="256645"/>
    <lineage>
        <taxon>Eukaryota</taxon>
        <taxon>Fungi</taxon>
        <taxon>Dikarya</taxon>
        <taxon>Ascomycota</taxon>
        <taxon>Pezizomycotina</taxon>
        <taxon>Dothideomycetes</taxon>
        <taxon>Pleosporomycetidae</taxon>
        <taxon>Pleosporales</taxon>
        <taxon>Torulaceae</taxon>
        <taxon>Dendryphion</taxon>
    </lineage>
</organism>
<evidence type="ECO:0000256" key="1">
    <source>
        <dbReference type="ARBA" id="ARBA00004141"/>
    </source>
</evidence>
<feature type="transmembrane region" description="Helical" evidence="7">
    <location>
        <begin position="12"/>
        <end position="29"/>
    </location>
</feature>
<dbReference type="OrthoDB" id="3770469at2759"/>
<dbReference type="PANTHER" id="PTHR33048">
    <property type="entry name" value="PTH11-LIKE INTEGRAL MEMBRANE PROTEIN (AFU_ORTHOLOGUE AFUA_5G11245)"/>
    <property type="match status" value="1"/>
</dbReference>